<feature type="signal peptide" evidence="1">
    <location>
        <begin position="1"/>
        <end position="21"/>
    </location>
</feature>
<gene>
    <name evidence="2" type="ORF">B9Q30_21610</name>
</gene>
<feature type="chain" id="PRO_5014417637" evidence="1">
    <location>
        <begin position="22"/>
        <end position="144"/>
    </location>
</feature>
<name>A0A2J0PV12_9ENTR</name>
<proteinExistence type="predicted"/>
<accession>A0A2J0PV12</accession>
<protein>
    <submittedName>
        <fullName evidence="2">Uncharacterized protein</fullName>
    </submittedName>
</protein>
<dbReference type="AlphaFoldDB" id="A0A2J0PV12"/>
<sequence length="144" mass="15598">MFKVTSALFLSATLFTTAAHATIQEQQWGNWFGNTSGMEFGINADNDVGERITFTCIGGHMGITYSVPAKNYSVSSGAGLKKPGLIINSTHYQLGEAAFMALKNTSDEGVLEVTEAKKPLSKPFKTVGLQEALKEVTWQDCISR</sequence>
<reference evidence="2 3" key="1">
    <citation type="journal article" date="2017" name="J. Antimicrob. Chemother.">
        <title>Characterization of the population structure, drug resistance mechanisms and plasmids of the community-associated Enterobacter cloacae complex in China.</title>
        <authorList>
            <person name="Zhou K."/>
            <person name="Yu W."/>
            <person name="Cao X."/>
            <person name="Shen P."/>
            <person name="Lu H."/>
            <person name="Luo Q."/>
            <person name="Rossen J.W.A."/>
            <person name="Xiao Y."/>
        </authorList>
    </citation>
    <scope>NUCLEOTIDE SEQUENCE [LARGE SCALE GENOMIC DNA]</scope>
    <source>
        <strain evidence="2 3">ECC904</strain>
    </source>
</reference>
<dbReference type="RefSeq" id="WP_047716968.1">
    <property type="nucleotide sequence ID" value="NZ_CP181842.1"/>
</dbReference>
<organism evidence="2 3">
    <name type="scientific">Enterobacter hormaechei</name>
    <dbReference type="NCBI Taxonomy" id="158836"/>
    <lineage>
        <taxon>Bacteria</taxon>
        <taxon>Pseudomonadati</taxon>
        <taxon>Pseudomonadota</taxon>
        <taxon>Gammaproteobacteria</taxon>
        <taxon>Enterobacterales</taxon>
        <taxon>Enterobacteriaceae</taxon>
        <taxon>Enterobacter</taxon>
        <taxon>Enterobacter cloacae complex</taxon>
    </lineage>
</organism>
<evidence type="ECO:0000313" key="2">
    <source>
        <dbReference type="EMBL" id="PJD79986.1"/>
    </source>
</evidence>
<dbReference type="OrthoDB" id="6628897at2"/>
<keyword evidence="1" id="KW-0732">Signal</keyword>
<comment type="caution">
    <text evidence="2">The sequence shown here is derived from an EMBL/GenBank/DDBJ whole genome shotgun (WGS) entry which is preliminary data.</text>
</comment>
<dbReference type="Proteomes" id="UP000229974">
    <property type="component" value="Unassembled WGS sequence"/>
</dbReference>
<dbReference type="EMBL" id="NEEW01000013">
    <property type="protein sequence ID" value="PJD79986.1"/>
    <property type="molecule type" value="Genomic_DNA"/>
</dbReference>
<evidence type="ECO:0000313" key="3">
    <source>
        <dbReference type="Proteomes" id="UP000229974"/>
    </source>
</evidence>
<evidence type="ECO:0000256" key="1">
    <source>
        <dbReference type="SAM" id="SignalP"/>
    </source>
</evidence>